<dbReference type="Proteomes" id="UP000182658">
    <property type="component" value="Unassembled WGS sequence"/>
</dbReference>
<dbReference type="EMBL" id="KV875094">
    <property type="protein sequence ID" value="OIW33100.1"/>
    <property type="molecule type" value="Genomic_DNA"/>
</dbReference>
<reference evidence="2 3" key="1">
    <citation type="submission" date="2016-10" db="EMBL/GenBank/DDBJ databases">
        <title>Draft genome sequence of Coniochaeta ligniaria NRRL30616, a lignocellulolytic fungus for bioabatement of inhibitors in plant biomass hydrolysates.</title>
        <authorList>
            <consortium name="DOE Joint Genome Institute"/>
            <person name="Jimenez D.J."/>
            <person name="Hector R.E."/>
            <person name="Riley R."/>
            <person name="Sun H."/>
            <person name="Grigoriev I.V."/>
            <person name="Van Elsas J.D."/>
            <person name="Nichols N.N."/>
        </authorList>
    </citation>
    <scope>NUCLEOTIDE SEQUENCE [LARGE SCALE GENOMIC DNA]</scope>
    <source>
        <strain evidence="2 3">NRRL 30616</strain>
    </source>
</reference>
<proteinExistence type="predicted"/>
<evidence type="ECO:0000313" key="3">
    <source>
        <dbReference type="Proteomes" id="UP000182658"/>
    </source>
</evidence>
<dbReference type="InterPro" id="IPR031348">
    <property type="entry name" value="PigL_N"/>
</dbReference>
<evidence type="ECO:0000313" key="2">
    <source>
        <dbReference type="EMBL" id="OIW33100.1"/>
    </source>
</evidence>
<feature type="domain" description="Azaphilone pigments biosynthesis cluster protein L N-terminal" evidence="1">
    <location>
        <begin position="6"/>
        <end position="148"/>
    </location>
</feature>
<dbReference type="OrthoDB" id="3552853at2759"/>
<dbReference type="AlphaFoldDB" id="A0A1J7JUP6"/>
<dbReference type="InParanoid" id="A0A1J7JUP6"/>
<protein>
    <recommendedName>
        <fullName evidence="1">Azaphilone pigments biosynthesis cluster protein L N-terminal domain-containing protein</fullName>
    </recommendedName>
</protein>
<dbReference type="STRING" id="1408157.A0A1J7JUP6"/>
<name>A0A1J7JUP6_9PEZI</name>
<dbReference type="Pfam" id="PF17111">
    <property type="entry name" value="PigL_N"/>
    <property type="match status" value="1"/>
</dbReference>
<accession>A0A1J7JUP6</accession>
<keyword evidence="3" id="KW-1185">Reference proteome</keyword>
<gene>
    <name evidence="2" type="ORF">CONLIGDRAFT_162702</name>
</gene>
<evidence type="ECO:0000259" key="1">
    <source>
        <dbReference type="Pfam" id="PF17111"/>
    </source>
</evidence>
<organism evidence="2 3">
    <name type="scientific">Coniochaeta ligniaria NRRL 30616</name>
    <dbReference type="NCBI Taxonomy" id="1408157"/>
    <lineage>
        <taxon>Eukaryota</taxon>
        <taxon>Fungi</taxon>
        <taxon>Dikarya</taxon>
        <taxon>Ascomycota</taxon>
        <taxon>Pezizomycotina</taxon>
        <taxon>Sordariomycetes</taxon>
        <taxon>Sordariomycetidae</taxon>
        <taxon>Coniochaetales</taxon>
        <taxon>Coniochaetaceae</taxon>
        <taxon>Coniochaeta</taxon>
    </lineage>
</organism>
<sequence length="285" mass="31737">MADPFSIIGLVGTSLNGLIKTKEWIEGIRRAPQSIKALSGDLGVIERLLRELGSLLKSADDETQDSLSRLARDAVNNCEDISLQINKILRPFVSSKGGNITTWKRFSFNFRGSDVLYLQREMAACKQTLNMAIGCANLLAAQKLSRGLKRVQHHLGIATSSVADIDIATRQYERTGQWISHSEDVMCSAKRKWFGLRVIRQALLFARVGYTEHGDKVIVNTESRTEILVLNQLSLAQRVLLAAHYYGLLYFPPLQPFLVWNALPRVLNSEPNRTPALGPCAPGHK</sequence>